<evidence type="ECO:0000259" key="3">
    <source>
        <dbReference type="Pfam" id="PF12010"/>
    </source>
</evidence>
<gene>
    <name evidence="4" type="ORF">DXC51_23865</name>
</gene>
<name>A0A3E3HXI1_9FIRM</name>
<dbReference type="EMBL" id="QVLV01000024">
    <property type="protein sequence ID" value="RGE56530.1"/>
    <property type="molecule type" value="Genomic_DNA"/>
</dbReference>
<comment type="caution">
    <text evidence="4">The sequence shown here is derived from an EMBL/GenBank/DDBJ whole genome shotgun (WGS) entry which is preliminary data.</text>
</comment>
<keyword evidence="5" id="KW-1185">Reference proteome</keyword>
<feature type="signal peptide" evidence="2">
    <location>
        <begin position="1"/>
        <end position="24"/>
    </location>
</feature>
<reference evidence="4" key="1">
    <citation type="submission" date="2018-08" db="EMBL/GenBank/DDBJ databases">
        <title>A genome reference for cultivated species of the human gut microbiota.</title>
        <authorList>
            <person name="Zou Y."/>
            <person name="Xue W."/>
            <person name="Luo G."/>
        </authorList>
    </citation>
    <scope>NUCLEOTIDE SEQUENCE [LARGE SCALE GENOMIC DNA]</scope>
    <source>
        <strain evidence="4">TF05-5AC</strain>
    </source>
</reference>
<dbReference type="Pfam" id="PF12010">
    <property type="entry name" value="DUF3502"/>
    <property type="match status" value="1"/>
</dbReference>
<dbReference type="GeneID" id="97989808"/>
<dbReference type="AlphaFoldDB" id="A0A3E3HXI1"/>
<dbReference type="InterPro" id="IPR022627">
    <property type="entry name" value="DUF3502"/>
</dbReference>
<dbReference type="SUPFAM" id="SSF53850">
    <property type="entry name" value="Periplasmic binding protein-like II"/>
    <property type="match status" value="1"/>
</dbReference>
<accession>A0A3E3HXI1</accession>
<keyword evidence="2" id="KW-0732">Signal</keyword>
<proteinExistence type="predicted"/>
<feature type="compositionally biased region" description="Basic and acidic residues" evidence="1">
    <location>
        <begin position="29"/>
        <end position="48"/>
    </location>
</feature>
<feature type="chain" id="PRO_5017664814" evidence="2">
    <location>
        <begin position="25"/>
        <end position="508"/>
    </location>
</feature>
<evidence type="ECO:0000256" key="2">
    <source>
        <dbReference type="SAM" id="SignalP"/>
    </source>
</evidence>
<feature type="region of interest" description="Disordered" evidence="1">
    <location>
        <begin position="28"/>
        <end position="48"/>
    </location>
</feature>
<evidence type="ECO:0000256" key="1">
    <source>
        <dbReference type="SAM" id="MobiDB-lite"/>
    </source>
</evidence>
<sequence>MKKIVSLLLAVVLCCSLISGCSKTAPMTAEKEKTTPGSGEVKKEESDPDKWPTVSFAICTLQGVTDMDIVNQALNDYLISINAGVLANIVDFELGNIGTTLTLMLTSSDNPIDIFTDCFYTNLTGAVSNEQCIPLDEYLEQYPEVVDMIGEQFLACGQLNGIQYGLPVVSSHATSNCYALRRDIAESIGVADKEGEMLDYDELTDMLIKAKELFPDLCFFIDATVSYGIGVDNMGDSSYEGVLLNRGIDTAEVVNFYESETFMNYLEYAQKWKNAGLFLTDPLNADRAVATNLKNGVAGGEFCGGYSIEAVKSSMNTYGDYVVFKINEPVANASSGGSLYYISSVCKYPDAAMKMLSLLYTDPVVAKFVAQGIEGRHYVVDENGCSWFADGKDLSNVNWVAGCATYFPNGTLTYPFETDNSAYFSNMLESNRTCKVTDGLGFVFDNSSVYDEYSAVANVVDEYLLALIYAEVDIDTMLPEFQKELKAAGIDSVIAEKQAQYDAFLNNK</sequence>
<dbReference type="Pfam" id="PF01547">
    <property type="entry name" value="SBP_bac_1"/>
    <property type="match status" value="1"/>
</dbReference>
<organism evidence="4 5">
    <name type="scientific">Eisenbergiella massiliensis</name>
    <dbReference type="NCBI Taxonomy" id="1720294"/>
    <lineage>
        <taxon>Bacteria</taxon>
        <taxon>Bacillati</taxon>
        <taxon>Bacillota</taxon>
        <taxon>Clostridia</taxon>
        <taxon>Lachnospirales</taxon>
        <taxon>Lachnospiraceae</taxon>
        <taxon>Eisenbergiella</taxon>
    </lineage>
</organism>
<protein>
    <submittedName>
        <fullName evidence="4">Extracellular solute-binding protein</fullName>
    </submittedName>
</protein>
<dbReference type="Gene3D" id="3.40.190.10">
    <property type="entry name" value="Periplasmic binding protein-like II"/>
    <property type="match status" value="2"/>
</dbReference>
<evidence type="ECO:0000313" key="4">
    <source>
        <dbReference type="EMBL" id="RGE56530.1"/>
    </source>
</evidence>
<dbReference type="PROSITE" id="PS51257">
    <property type="entry name" value="PROKAR_LIPOPROTEIN"/>
    <property type="match status" value="1"/>
</dbReference>
<feature type="domain" description="DUF3502" evidence="3">
    <location>
        <begin position="440"/>
        <end position="506"/>
    </location>
</feature>
<evidence type="ECO:0000313" key="5">
    <source>
        <dbReference type="Proteomes" id="UP000260812"/>
    </source>
</evidence>
<dbReference type="InterPro" id="IPR006059">
    <property type="entry name" value="SBP"/>
</dbReference>
<dbReference type="Proteomes" id="UP000260812">
    <property type="component" value="Unassembled WGS sequence"/>
</dbReference>
<dbReference type="RefSeq" id="WP_035322817.1">
    <property type="nucleotide sequence ID" value="NZ_JBKVLI010000002.1"/>
</dbReference>